<organism evidence="2 3">
    <name type="scientific">Mucilaginibacter gossypiicola</name>
    <dbReference type="NCBI Taxonomy" id="551995"/>
    <lineage>
        <taxon>Bacteria</taxon>
        <taxon>Pseudomonadati</taxon>
        <taxon>Bacteroidota</taxon>
        <taxon>Sphingobacteriia</taxon>
        <taxon>Sphingobacteriales</taxon>
        <taxon>Sphingobacteriaceae</taxon>
        <taxon>Mucilaginibacter</taxon>
    </lineage>
</organism>
<keyword evidence="1" id="KW-0732">Signal</keyword>
<sequence length="150" mass="17175">MSINIFSKMKTIKFLIVLFGLFISASLVQAKCFSAKNISSVQDLPVAIKNARVSDYKILDNGPIIIYERSRPGDKLNLFKPIITHYFSVKGTDKVYLLTLDNLKKIYRSSPHFDVLDTRFKTDRDLLAYDGIHKQYSVNYYLSKVDAAQL</sequence>
<feature type="chain" id="PRO_5011605445" evidence="1">
    <location>
        <begin position="31"/>
        <end position="150"/>
    </location>
</feature>
<gene>
    <name evidence="2" type="ORF">SAMN05192574_104283</name>
</gene>
<feature type="signal peptide" evidence="1">
    <location>
        <begin position="1"/>
        <end position="30"/>
    </location>
</feature>
<dbReference type="AlphaFoldDB" id="A0A1H8JQ83"/>
<dbReference type="EMBL" id="FOCL01000004">
    <property type="protein sequence ID" value="SEN82923.1"/>
    <property type="molecule type" value="Genomic_DNA"/>
</dbReference>
<accession>A0A1H8JQ83</accession>
<dbReference type="STRING" id="551995.SAMN05192574_104283"/>
<evidence type="ECO:0000256" key="1">
    <source>
        <dbReference type="SAM" id="SignalP"/>
    </source>
</evidence>
<evidence type="ECO:0000313" key="3">
    <source>
        <dbReference type="Proteomes" id="UP000198942"/>
    </source>
</evidence>
<proteinExistence type="predicted"/>
<keyword evidence="3" id="KW-1185">Reference proteome</keyword>
<name>A0A1H8JQ83_9SPHI</name>
<evidence type="ECO:0000313" key="2">
    <source>
        <dbReference type="EMBL" id="SEN82923.1"/>
    </source>
</evidence>
<protein>
    <submittedName>
        <fullName evidence="2">Uncharacterized protein</fullName>
    </submittedName>
</protein>
<dbReference type="Proteomes" id="UP000198942">
    <property type="component" value="Unassembled WGS sequence"/>
</dbReference>
<reference evidence="3" key="1">
    <citation type="submission" date="2016-10" db="EMBL/GenBank/DDBJ databases">
        <authorList>
            <person name="Varghese N."/>
            <person name="Submissions S."/>
        </authorList>
    </citation>
    <scope>NUCLEOTIDE SEQUENCE [LARGE SCALE GENOMIC DNA]</scope>
    <source>
        <strain evidence="3">Gh-48</strain>
    </source>
</reference>